<keyword evidence="1" id="KW-0614">Plasmid</keyword>
<dbReference type="EMBL" id="CP114723">
    <property type="protein sequence ID" value="WAZ72422.1"/>
    <property type="molecule type" value="Genomic_DNA"/>
</dbReference>
<reference evidence="1" key="1">
    <citation type="submission" date="2022-12" db="EMBL/GenBank/DDBJ databases">
        <title>B. miyamotoi WGS.</title>
        <authorList>
            <person name="Gabriele M."/>
            <person name="Kuleshov K.V."/>
            <person name="Hepner S."/>
            <person name="Hoornstra D."/>
            <person name="Hovius J.W."/>
            <person name="Platonov A.E."/>
            <person name="Fingerle V."/>
            <person name="Strube C."/>
        </authorList>
    </citation>
    <scope>NUCLEOTIDE SEQUENCE</scope>
    <source>
        <strain evidence="1">ZStruIII14-9</strain>
        <plasmid evidence="1">pZSt-lp66</plasmid>
    </source>
</reference>
<sequence length="53" mass="6294">MNGYKKINNELIEQKSINALSDYYIKFIRFSEFKIENSNEGLFGIITNNVYIR</sequence>
<gene>
    <name evidence="1" type="ORF">O5404_05205</name>
</gene>
<proteinExistence type="predicted"/>
<evidence type="ECO:0000313" key="1">
    <source>
        <dbReference type="EMBL" id="WAZ72422.1"/>
    </source>
</evidence>
<protein>
    <submittedName>
        <fullName evidence="1">Uncharacterized protein</fullName>
    </submittedName>
</protein>
<dbReference type="RefSeq" id="WP_172966324.1">
    <property type="nucleotide sequence ID" value="NZ_CP044628.1"/>
</dbReference>
<accession>A0AAX3JNR1</accession>
<dbReference type="AlphaFoldDB" id="A0AAX3JNR1"/>
<name>A0AAX3JNR1_9SPIR</name>
<geneLocation type="plasmid" evidence="1 2">
    <name>pZSt-lp66</name>
</geneLocation>
<dbReference type="Proteomes" id="UP001164513">
    <property type="component" value="Plasmid pZSt-lp66"/>
</dbReference>
<evidence type="ECO:0000313" key="2">
    <source>
        <dbReference type="Proteomes" id="UP001164513"/>
    </source>
</evidence>
<organism evidence="1 2">
    <name type="scientific">Borrelia miyamotoi</name>
    <dbReference type="NCBI Taxonomy" id="47466"/>
    <lineage>
        <taxon>Bacteria</taxon>
        <taxon>Pseudomonadati</taxon>
        <taxon>Spirochaetota</taxon>
        <taxon>Spirochaetia</taxon>
        <taxon>Spirochaetales</taxon>
        <taxon>Borreliaceae</taxon>
        <taxon>Borrelia</taxon>
    </lineage>
</organism>